<dbReference type="EMBL" id="BABS01000035">
    <property type="protein sequence ID" value="GAA08455.1"/>
    <property type="molecule type" value="Genomic_DNA"/>
</dbReference>
<dbReference type="AlphaFoldDB" id="F7VDL0"/>
<keyword evidence="1" id="KW-0472">Membrane</keyword>
<evidence type="ECO:0000313" key="3">
    <source>
        <dbReference type="Proteomes" id="UP000004319"/>
    </source>
</evidence>
<dbReference type="Proteomes" id="UP000004319">
    <property type="component" value="Unassembled WGS sequence"/>
</dbReference>
<feature type="transmembrane region" description="Helical" evidence="1">
    <location>
        <begin position="21"/>
        <end position="40"/>
    </location>
</feature>
<gene>
    <name evidence="2" type="ORF">ATPR_1459</name>
</gene>
<protein>
    <submittedName>
        <fullName evidence="2">Uncharacterized protein</fullName>
    </submittedName>
</protein>
<keyword evidence="1" id="KW-0812">Transmembrane</keyword>
<organism evidence="2 3">
    <name type="scientific">Acetobacter tropicalis NBRC 101654</name>
    <dbReference type="NCBI Taxonomy" id="749388"/>
    <lineage>
        <taxon>Bacteria</taxon>
        <taxon>Pseudomonadati</taxon>
        <taxon>Pseudomonadota</taxon>
        <taxon>Alphaproteobacteria</taxon>
        <taxon>Acetobacterales</taxon>
        <taxon>Acetobacteraceae</taxon>
        <taxon>Acetobacter</taxon>
    </lineage>
</organism>
<accession>F7VDL0</accession>
<evidence type="ECO:0000313" key="2">
    <source>
        <dbReference type="EMBL" id="GAA08455.1"/>
    </source>
</evidence>
<keyword evidence="1" id="KW-1133">Transmembrane helix</keyword>
<sequence length="41" mass="5070">MCFLGWKIIFFFEKAIRQKNHWYVVISPPFIVFLVVVFQFM</sequence>
<reference evidence="2 3" key="1">
    <citation type="journal article" date="2011" name="Biochem. Biophys. Res. Commun.">
        <title>Increased number of Arginine-based salt bridges contributes to the thermotolerance of thermotolerant acetic acid bacteria, Acetobacter tropicalis SKU1100.</title>
        <authorList>
            <person name="Matsutani M."/>
            <person name="Hirakawa H."/>
            <person name="Nishikura M."/>
            <person name="Soemphol W."/>
            <person name="Ali I.A.I."/>
            <person name="Yakushi T."/>
            <person name="Matsushita K."/>
        </authorList>
    </citation>
    <scope>NUCLEOTIDE SEQUENCE [LARGE SCALE GENOMIC DNA]</scope>
    <source>
        <strain evidence="2 3">NBRC 101654</strain>
    </source>
</reference>
<evidence type="ECO:0000256" key="1">
    <source>
        <dbReference type="SAM" id="Phobius"/>
    </source>
</evidence>
<proteinExistence type="predicted"/>
<name>F7VDL0_9PROT</name>
<comment type="caution">
    <text evidence="2">The sequence shown here is derived from an EMBL/GenBank/DDBJ whole genome shotgun (WGS) entry which is preliminary data.</text>
</comment>